<keyword evidence="4" id="KW-0798">TonB box</keyword>
<organism evidence="8 9">
    <name type="scientific">Aquiflexum gelatinilyticum</name>
    <dbReference type="NCBI Taxonomy" id="2961943"/>
    <lineage>
        <taxon>Bacteria</taxon>
        <taxon>Pseudomonadati</taxon>
        <taxon>Bacteroidota</taxon>
        <taxon>Cytophagia</taxon>
        <taxon>Cytophagales</taxon>
        <taxon>Cyclobacteriaceae</taxon>
        <taxon>Aquiflexum</taxon>
    </lineage>
</organism>
<accession>A0A9X2P681</accession>
<dbReference type="Proteomes" id="UP001142175">
    <property type="component" value="Unassembled WGS sequence"/>
</dbReference>
<dbReference type="AlphaFoldDB" id="A0A9X2P681"/>
<dbReference type="SUPFAM" id="SSF49464">
    <property type="entry name" value="Carboxypeptidase regulatory domain-like"/>
    <property type="match status" value="1"/>
</dbReference>
<keyword evidence="8" id="KW-0378">Hydrolase</keyword>
<feature type="domain" description="TonB-dependent receptor-like beta-barrel" evidence="6">
    <location>
        <begin position="509"/>
        <end position="922"/>
    </location>
</feature>
<keyword evidence="8" id="KW-0121">Carboxypeptidase</keyword>
<feature type="signal peptide" evidence="5">
    <location>
        <begin position="1"/>
        <end position="22"/>
    </location>
</feature>
<feature type="chain" id="PRO_5040935020" evidence="5">
    <location>
        <begin position="23"/>
        <end position="959"/>
    </location>
</feature>
<comment type="caution">
    <text evidence="8">The sequence shown here is derived from an EMBL/GenBank/DDBJ whole genome shotgun (WGS) entry which is preliminary data.</text>
</comment>
<evidence type="ECO:0000313" key="9">
    <source>
        <dbReference type="Proteomes" id="UP001142175"/>
    </source>
</evidence>
<dbReference type="GO" id="GO:0004180">
    <property type="term" value="F:carboxypeptidase activity"/>
    <property type="evidence" value="ECO:0007669"/>
    <property type="project" value="UniProtKB-KW"/>
</dbReference>
<feature type="domain" description="TonB-dependent receptor plug" evidence="7">
    <location>
        <begin position="132"/>
        <end position="232"/>
    </location>
</feature>
<keyword evidence="2 4" id="KW-0472">Membrane</keyword>
<dbReference type="Pfam" id="PF00593">
    <property type="entry name" value="TonB_dep_Rec_b-barrel"/>
    <property type="match status" value="1"/>
</dbReference>
<dbReference type="EMBL" id="JANSUY010000002">
    <property type="protein sequence ID" value="MCR9014445.1"/>
    <property type="molecule type" value="Genomic_DNA"/>
</dbReference>
<comment type="subcellular location">
    <subcellularLocation>
        <location evidence="1 4">Cell outer membrane</location>
    </subcellularLocation>
</comment>
<evidence type="ECO:0000256" key="4">
    <source>
        <dbReference type="RuleBase" id="RU003357"/>
    </source>
</evidence>
<dbReference type="Gene3D" id="2.40.170.20">
    <property type="entry name" value="TonB-dependent receptor, beta-barrel domain"/>
    <property type="match status" value="1"/>
</dbReference>
<evidence type="ECO:0000256" key="3">
    <source>
        <dbReference type="ARBA" id="ARBA00023237"/>
    </source>
</evidence>
<dbReference type="InterPro" id="IPR036942">
    <property type="entry name" value="Beta-barrel_TonB_sf"/>
</dbReference>
<dbReference type="Pfam" id="PF13715">
    <property type="entry name" value="CarbopepD_reg_2"/>
    <property type="match status" value="1"/>
</dbReference>
<dbReference type="InterPro" id="IPR037066">
    <property type="entry name" value="Plug_dom_sf"/>
</dbReference>
<reference evidence="8" key="1">
    <citation type="submission" date="2022-08" db="EMBL/GenBank/DDBJ databases">
        <authorList>
            <person name="Zhang D."/>
        </authorList>
    </citation>
    <scope>NUCLEOTIDE SEQUENCE</scope>
    <source>
        <strain evidence="8">XJ19-11</strain>
    </source>
</reference>
<dbReference type="InterPro" id="IPR012910">
    <property type="entry name" value="Plug_dom"/>
</dbReference>
<gene>
    <name evidence="8" type="ORF">NU887_05320</name>
</gene>
<evidence type="ECO:0000256" key="1">
    <source>
        <dbReference type="ARBA" id="ARBA00004442"/>
    </source>
</evidence>
<keyword evidence="8" id="KW-0645">Protease</keyword>
<keyword evidence="3" id="KW-0998">Cell outer membrane</keyword>
<comment type="similarity">
    <text evidence="4">Belongs to the TonB-dependent receptor family.</text>
</comment>
<name>A0A9X2P681_9BACT</name>
<evidence type="ECO:0000259" key="7">
    <source>
        <dbReference type="Pfam" id="PF07715"/>
    </source>
</evidence>
<dbReference type="GO" id="GO:0009279">
    <property type="term" value="C:cell outer membrane"/>
    <property type="evidence" value="ECO:0007669"/>
    <property type="project" value="UniProtKB-SubCell"/>
</dbReference>
<evidence type="ECO:0000313" key="8">
    <source>
        <dbReference type="EMBL" id="MCR9014445.1"/>
    </source>
</evidence>
<dbReference type="Pfam" id="PF07715">
    <property type="entry name" value="Plug"/>
    <property type="match status" value="1"/>
</dbReference>
<keyword evidence="9" id="KW-1185">Reference proteome</keyword>
<keyword evidence="5" id="KW-0732">Signal</keyword>
<evidence type="ECO:0000256" key="2">
    <source>
        <dbReference type="ARBA" id="ARBA00023136"/>
    </source>
</evidence>
<proteinExistence type="inferred from homology"/>
<dbReference type="PANTHER" id="PTHR40980">
    <property type="entry name" value="PLUG DOMAIN-CONTAINING PROTEIN"/>
    <property type="match status" value="1"/>
</dbReference>
<dbReference type="Gene3D" id="2.60.40.1120">
    <property type="entry name" value="Carboxypeptidase-like, regulatory domain"/>
    <property type="match status" value="1"/>
</dbReference>
<dbReference type="InterPro" id="IPR008969">
    <property type="entry name" value="CarboxyPept-like_regulatory"/>
</dbReference>
<dbReference type="RefSeq" id="WP_258422323.1">
    <property type="nucleotide sequence ID" value="NZ_JANAEZ010000007.1"/>
</dbReference>
<evidence type="ECO:0000256" key="5">
    <source>
        <dbReference type="SAM" id="SignalP"/>
    </source>
</evidence>
<sequence length="959" mass="107611">MKKLILLLLTTIITLSPLFSHAQKGTIRGTIFDEGTGEPLFGVSVLVEGLQIGAVTDFDGDFEILVDPGTYSLKLSFISYNTIQIGGVVVTEGETTVLENIKMAEFTSDLETVTISAEAIRTTEAALMSVKRNAANLMDGISRASFRQIGDGDAAAAIKRVTGVSIEGGKYVYIRGLGDRYTKTVLNGVQVPGLDPDRNTIQMDIFPTNVIDNIIVSKSFTAELPADFTGGVVDIETVDFPEEKTMVLSVTGGYNPSMHFNKNYLAIEGGKTDWLGFDDGTRTIPTQGIDDIPQFAEVVGNPSSPRGQQFQQILRNFNPVLGGTRQNSPMDFGMGYSIGDQFKIKNKRFGYNMAFTYRNETQYFTDAQYNLFGKPSDANNFEMEALERSNGDFGVNSVLLGGVAGLAYKSDNSKIKLNLLRLQSGESKVGQFYFVNTNLGALFEANQYNIEYSERAMTNILLNGEHFLNRGKWNLEWKLSPTRSSIEDPDVRILRFRIPNNNIGTEVGLPTRIWRSLDEESLFGSLDLSNNYKFKDAVAKLRFGGAYVYKDRDFLIESFQFPTGSTTFTGDPNRVMDEENLFSSTNRNGLRYDPTFIPINPNAYNSNLNSYQAYISNEFTPFNNLKAIIGVRMETFSQFYTGTNQTGTIVFDNEKVLDDIDFFPTVNLIKSFKSNQNFRAAFSRTIARPSFKELSFAEILDPITGRTFIGGLFPETTNGGTEILWDGNLQSTRINNFDLRWEKFMERSELLSASVFYKSFDNPIEMVQFLSDPGAFQPRNVGDGQVIGVELELRKSLGFVSNKIEKFFFNTNLTYVKSQIEMSESEFRSRQLSAREGENVSRTRDMAGQAPYIINAGFSYNDPIIGLEAGVFYNVQGPTLTFVGFGNRTDTYTVPFNSLNININKTWGRDERLQTTFNVDNLLGDKREEVFRMYNAEDQIFSSINPGRRIALRFRYTIW</sequence>
<protein>
    <submittedName>
        <fullName evidence="8">Carboxypeptidase-like regulatory domain-containing protein</fullName>
    </submittedName>
</protein>
<dbReference type="PANTHER" id="PTHR40980:SF5">
    <property type="entry name" value="TONB-DEPENDENT RECEPTOR"/>
    <property type="match status" value="1"/>
</dbReference>
<dbReference type="SUPFAM" id="SSF56935">
    <property type="entry name" value="Porins"/>
    <property type="match status" value="1"/>
</dbReference>
<evidence type="ECO:0000259" key="6">
    <source>
        <dbReference type="Pfam" id="PF00593"/>
    </source>
</evidence>
<dbReference type="InterPro" id="IPR000531">
    <property type="entry name" value="Beta-barrel_TonB"/>
</dbReference>
<dbReference type="Gene3D" id="2.170.130.10">
    <property type="entry name" value="TonB-dependent receptor, plug domain"/>
    <property type="match status" value="1"/>
</dbReference>